<reference evidence="13" key="1">
    <citation type="submission" date="2013-09" db="EMBL/GenBank/DDBJ databases">
        <title>Corchorus olitorius genome sequencing.</title>
        <authorList>
            <person name="Alam M."/>
            <person name="Haque M.S."/>
            <person name="Islam M.S."/>
            <person name="Emdad E.M."/>
            <person name="Islam M.M."/>
            <person name="Ahmed B."/>
            <person name="Halim A."/>
            <person name="Hossen Q.M.M."/>
            <person name="Hossain M.Z."/>
            <person name="Ahmed R."/>
            <person name="Khan M.M."/>
            <person name="Islam R."/>
            <person name="Rashid M.M."/>
            <person name="Khan S.A."/>
            <person name="Rahman M.S."/>
            <person name="Alam M."/>
            <person name="Yahiya A.S."/>
            <person name="Khan M.S."/>
            <person name="Azam M.S."/>
            <person name="Haque T."/>
            <person name="Lashkar M.Z.H."/>
            <person name="Akhand A.I."/>
            <person name="Morshed G."/>
            <person name="Roy S."/>
            <person name="Uddin K.S."/>
            <person name="Rabeya T."/>
            <person name="Hossain A.S."/>
            <person name="Chowdhury A."/>
            <person name="Snigdha A.R."/>
            <person name="Mortoza M.S."/>
            <person name="Matin S.A."/>
            <person name="Hoque S.M.E."/>
            <person name="Islam M.K."/>
            <person name="Roy D.K."/>
            <person name="Haider R."/>
            <person name="Moosa M.M."/>
            <person name="Elias S.M."/>
            <person name="Hasan A.M."/>
            <person name="Jahan S."/>
            <person name="Shafiuddin M."/>
            <person name="Mahmood N."/>
            <person name="Shommy N.S."/>
        </authorList>
    </citation>
    <scope>NUCLEOTIDE SEQUENCE [LARGE SCALE GENOMIC DNA]</scope>
    <source>
        <strain evidence="13">cv. O-4</strain>
    </source>
</reference>
<evidence type="ECO:0000256" key="2">
    <source>
        <dbReference type="ARBA" id="ARBA00004972"/>
    </source>
</evidence>
<accession>A0A1R3ID79</accession>
<evidence type="ECO:0000256" key="9">
    <source>
        <dbReference type="ARBA" id="ARBA00066695"/>
    </source>
</evidence>
<dbReference type="InterPro" id="IPR005123">
    <property type="entry name" value="Oxoglu/Fe-dep_dioxygenase_dom"/>
</dbReference>
<dbReference type="AlphaFoldDB" id="A0A1R3ID79"/>
<evidence type="ECO:0000256" key="3">
    <source>
        <dbReference type="ARBA" id="ARBA00022723"/>
    </source>
</evidence>
<keyword evidence="3 10" id="KW-0479">Metal-binding</keyword>
<protein>
    <recommendedName>
        <fullName evidence="9">gibberellin 3beta-dioxygenase</fullName>
        <ecNumber evidence="9">1.14.11.15</ecNumber>
    </recommendedName>
</protein>
<dbReference type="InterPro" id="IPR050231">
    <property type="entry name" value="Iron_ascorbate_oxido_reductase"/>
</dbReference>
<comment type="pathway">
    <text evidence="2">Hormone biosynthesis.</text>
</comment>
<sequence length="347" mass="39001">MTTTFFSEAYRETPIHLRHIIPLDFHSVPTVPDSHVWPKSDEFSSDDDRFSIPIVDLNDPDAVKLIGHACETWGAFQVINHGIPLNLLDDMESETRRLFSLPAQQKMKALREPAGIAGYGIARISPFFPKYMWHEGFTMSGSPVDHARALWPNDSARFCDVMESYQKKMKVLAEQLTHMILKSLDISEQDLNSNILGSPYTVLQLNSYPSCPDPNRAMGLAPHTDTSLLTIVHQSAITGLQLFKDGLGWVSVQPITGALVVNVGDLLHIFSNGRFPSVLHRAVVNRDRFHRFSMAYFYGISTDCNVSPLPKLLNISGQTPRYRSVTVKEYVVIKSKSFDEALSLIRI</sequence>
<evidence type="ECO:0000256" key="6">
    <source>
        <dbReference type="ARBA" id="ARBA00023004"/>
    </source>
</evidence>
<dbReference type="PANTHER" id="PTHR47990">
    <property type="entry name" value="2-OXOGLUTARATE (2OG) AND FE(II)-DEPENDENT OXYGENASE SUPERFAMILY PROTEIN-RELATED"/>
    <property type="match status" value="1"/>
</dbReference>
<dbReference type="Gene3D" id="2.60.120.330">
    <property type="entry name" value="B-lactam Antibiotic, Isopenicillin N Synthase, Chain"/>
    <property type="match status" value="1"/>
</dbReference>
<proteinExistence type="inferred from homology"/>
<dbReference type="Pfam" id="PF14226">
    <property type="entry name" value="DIOX_N"/>
    <property type="match status" value="1"/>
</dbReference>
<comment type="cofactor">
    <cofactor evidence="1">
        <name>L-ascorbate</name>
        <dbReference type="ChEBI" id="CHEBI:38290"/>
    </cofactor>
</comment>
<dbReference type="SMR" id="A0A1R3ID79"/>
<evidence type="ECO:0000256" key="7">
    <source>
        <dbReference type="ARBA" id="ARBA00037909"/>
    </source>
</evidence>
<evidence type="ECO:0000313" key="13">
    <source>
        <dbReference type="Proteomes" id="UP000187203"/>
    </source>
</evidence>
<evidence type="ECO:0000256" key="5">
    <source>
        <dbReference type="ARBA" id="ARBA00023002"/>
    </source>
</evidence>
<dbReference type="EMBL" id="AWUE01018423">
    <property type="protein sequence ID" value="OMO80533.1"/>
    <property type="molecule type" value="Genomic_DNA"/>
</dbReference>
<dbReference type="EC" id="1.14.11.15" evidence="9"/>
<dbReference type="Proteomes" id="UP000187203">
    <property type="component" value="Unassembled WGS sequence"/>
</dbReference>
<keyword evidence="6 10" id="KW-0408">Iron</keyword>
<comment type="pathway">
    <text evidence="7">Plant hormone biosynthesis; gibberellin biosynthesis.</text>
</comment>
<evidence type="ECO:0000313" key="12">
    <source>
        <dbReference type="EMBL" id="OMO80533.1"/>
    </source>
</evidence>
<name>A0A1R3ID79_9ROSI</name>
<dbReference type="PROSITE" id="PS51471">
    <property type="entry name" value="FE2OG_OXY"/>
    <property type="match status" value="1"/>
</dbReference>
<gene>
    <name evidence="12" type="ORF">COLO4_24045</name>
</gene>
<keyword evidence="13" id="KW-1185">Reference proteome</keyword>
<dbReference type="SUPFAM" id="SSF51197">
    <property type="entry name" value="Clavaminate synthase-like"/>
    <property type="match status" value="1"/>
</dbReference>
<organism evidence="12 13">
    <name type="scientific">Corchorus olitorius</name>
    <dbReference type="NCBI Taxonomy" id="93759"/>
    <lineage>
        <taxon>Eukaryota</taxon>
        <taxon>Viridiplantae</taxon>
        <taxon>Streptophyta</taxon>
        <taxon>Embryophyta</taxon>
        <taxon>Tracheophyta</taxon>
        <taxon>Spermatophyta</taxon>
        <taxon>Magnoliopsida</taxon>
        <taxon>eudicotyledons</taxon>
        <taxon>Gunneridae</taxon>
        <taxon>Pentapetalae</taxon>
        <taxon>rosids</taxon>
        <taxon>malvids</taxon>
        <taxon>Malvales</taxon>
        <taxon>Malvaceae</taxon>
        <taxon>Grewioideae</taxon>
        <taxon>Apeibeae</taxon>
        <taxon>Corchorus</taxon>
    </lineage>
</organism>
<evidence type="ECO:0000259" key="11">
    <source>
        <dbReference type="PROSITE" id="PS51471"/>
    </source>
</evidence>
<evidence type="ECO:0000256" key="10">
    <source>
        <dbReference type="RuleBase" id="RU003682"/>
    </source>
</evidence>
<dbReference type="InterPro" id="IPR044861">
    <property type="entry name" value="IPNS-like_FE2OG_OXY"/>
</dbReference>
<dbReference type="GO" id="GO:0009686">
    <property type="term" value="P:gibberellin biosynthetic process"/>
    <property type="evidence" value="ECO:0007669"/>
    <property type="project" value="UniProtKB-ARBA"/>
</dbReference>
<evidence type="ECO:0000256" key="8">
    <source>
        <dbReference type="ARBA" id="ARBA00061560"/>
    </source>
</evidence>
<dbReference type="OrthoDB" id="288590at2759"/>
<keyword evidence="4 12" id="KW-0223">Dioxygenase</keyword>
<keyword evidence="5 10" id="KW-0560">Oxidoreductase</keyword>
<evidence type="ECO:0000256" key="1">
    <source>
        <dbReference type="ARBA" id="ARBA00001961"/>
    </source>
</evidence>
<feature type="domain" description="Fe2OG dioxygenase" evidence="11">
    <location>
        <begin position="199"/>
        <end position="300"/>
    </location>
</feature>
<dbReference type="FunFam" id="2.60.120.330:FF:000013">
    <property type="entry name" value="Gibberellin 3-beta-dioxygenase 1"/>
    <property type="match status" value="1"/>
</dbReference>
<comment type="similarity">
    <text evidence="8">Belongs to the iron/ascorbate-dependent oxidoreductase family. GA3OX subfamily.</text>
</comment>
<comment type="caution">
    <text evidence="12">The sequence shown here is derived from an EMBL/GenBank/DDBJ whole genome shotgun (WGS) entry which is preliminary data.</text>
</comment>
<dbReference type="STRING" id="93759.A0A1R3ID79"/>
<evidence type="ECO:0000256" key="4">
    <source>
        <dbReference type="ARBA" id="ARBA00022964"/>
    </source>
</evidence>
<dbReference type="GO" id="GO:0046872">
    <property type="term" value="F:metal ion binding"/>
    <property type="evidence" value="ECO:0007669"/>
    <property type="project" value="UniProtKB-KW"/>
</dbReference>
<dbReference type="Pfam" id="PF03171">
    <property type="entry name" value="2OG-FeII_Oxy"/>
    <property type="match status" value="1"/>
</dbReference>
<dbReference type="GO" id="GO:0016707">
    <property type="term" value="F:gibberellin 3-beta-dioxygenase activity"/>
    <property type="evidence" value="ECO:0007669"/>
    <property type="project" value="UniProtKB-EC"/>
</dbReference>
<dbReference type="InterPro" id="IPR026992">
    <property type="entry name" value="DIOX_N"/>
</dbReference>
<dbReference type="InterPro" id="IPR027443">
    <property type="entry name" value="IPNS-like_sf"/>
</dbReference>